<evidence type="ECO:0000313" key="9">
    <source>
        <dbReference type="Proteomes" id="UP001196379"/>
    </source>
</evidence>
<gene>
    <name evidence="6" type="ORF">HT657_00865</name>
    <name evidence="7" type="ORF">HT672_00465</name>
</gene>
<sequence>MKKYLLALFSLLIFTPIAFSAERQIQCKVVGISDGDTLTCLLERTPLKIRLQHIDAPESTQAFGNRAKQALSHLTFKKNVTIHISSYDKYQRILGVIYDGDRNINLTLIEMGMAWAYRQTQPIYQQAQLQAQTNKIGLWRDPNPINPADWRSSKRSDTTQNLQKIPYNSPLGIVDCSKQLSCKEMERRGFSYAQVQQHYQQCNWKERDGNKDGIPCNRLYRKAQQR</sequence>
<dbReference type="SMART" id="SM00318">
    <property type="entry name" value="SNc"/>
    <property type="match status" value="1"/>
</dbReference>
<dbReference type="SUPFAM" id="SSF50199">
    <property type="entry name" value="Staphylococcal nuclease"/>
    <property type="match status" value="1"/>
</dbReference>
<feature type="chain" id="PRO_5038108562" evidence="4">
    <location>
        <begin position="21"/>
        <end position="226"/>
    </location>
</feature>
<dbReference type="PROSITE" id="PS01284">
    <property type="entry name" value="TNASE_2"/>
    <property type="match status" value="1"/>
</dbReference>
<keyword evidence="4" id="KW-0732">Signal</keyword>
<dbReference type="PROSITE" id="PS50830">
    <property type="entry name" value="TNASE_3"/>
    <property type="match status" value="1"/>
</dbReference>
<evidence type="ECO:0000256" key="3">
    <source>
        <dbReference type="ARBA" id="ARBA00022801"/>
    </source>
</evidence>
<dbReference type="GO" id="GO:0003676">
    <property type="term" value="F:nucleic acid binding"/>
    <property type="evidence" value="ECO:0007669"/>
    <property type="project" value="InterPro"/>
</dbReference>
<evidence type="ECO:0000313" key="8">
    <source>
        <dbReference type="Proteomes" id="UP000732858"/>
    </source>
</evidence>
<dbReference type="InterPro" id="IPR035437">
    <property type="entry name" value="SNase_OB-fold_sf"/>
</dbReference>
<dbReference type="Proteomes" id="UP001196379">
    <property type="component" value="Unassembled WGS sequence"/>
</dbReference>
<protein>
    <submittedName>
        <fullName evidence="7">Thermonuclease family protein</fullName>
    </submittedName>
</protein>
<organism evidence="7 8">
    <name type="scientific">Ursidibacter maritimus</name>
    <dbReference type="NCBI Taxonomy" id="1331689"/>
    <lineage>
        <taxon>Bacteria</taxon>
        <taxon>Pseudomonadati</taxon>
        <taxon>Pseudomonadota</taxon>
        <taxon>Gammaproteobacteria</taxon>
        <taxon>Pasteurellales</taxon>
        <taxon>Pasteurellaceae</taxon>
        <taxon>Ursidibacter</taxon>
    </lineage>
</organism>
<accession>A0A949SWQ4</accession>
<dbReference type="InterPro" id="IPR008613">
    <property type="entry name" value="Excalibur_Ca-bd_domain"/>
</dbReference>
<dbReference type="InterPro" id="IPR002071">
    <property type="entry name" value="Thermonucl_AS"/>
</dbReference>
<reference evidence="7 9" key="1">
    <citation type="journal article" date="2021" name="Mol. Ecol.">
        <title>Polar bear-adapted Ursidibacter maritimus are remarkably conserved after generations in captivity.</title>
        <authorList>
            <person name="Espinosa-Gongora C."/>
            <person name="Hansen M.J."/>
            <person name="Bertelsen M.F."/>
            <person name="Bojesen A.M."/>
        </authorList>
    </citation>
    <scope>NUCLEOTIDE SEQUENCE</scope>
    <source>
        <strain evidence="7">Pb43105x</strain>
        <strain evidence="6 9">Pb43106</strain>
    </source>
</reference>
<dbReference type="AlphaFoldDB" id="A0A949SWQ4"/>
<dbReference type="EMBL" id="JABULY010000001">
    <property type="protein sequence ID" value="MBV6530708.1"/>
    <property type="molecule type" value="Genomic_DNA"/>
</dbReference>
<feature type="signal peptide" evidence="4">
    <location>
        <begin position="1"/>
        <end position="20"/>
    </location>
</feature>
<keyword evidence="2" id="KW-0255">Endonuclease</keyword>
<feature type="domain" description="TNase-like" evidence="5">
    <location>
        <begin position="23"/>
        <end position="141"/>
    </location>
</feature>
<dbReference type="PROSITE" id="PS01123">
    <property type="entry name" value="TNASE_1"/>
    <property type="match status" value="1"/>
</dbReference>
<evidence type="ECO:0000313" key="6">
    <source>
        <dbReference type="EMBL" id="MBV6530708.1"/>
    </source>
</evidence>
<evidence type="ECO:0000256" key="4">
    <source>
        <dbReference type="SAM" id="SignalP"/>
    </source>
</evidence>
<dbReference type="GO" id="GO:0016787">
    <property type="term" value="F:hydrolase activity"/>
    <property type="evidence" value="ECO:0007669"/>
    <property type="project" value="UniProtKB-KW"/>
</dbReference>
<evidence type="ECO:0000256" key="2">
    <source>
        <dbReference type="ARBA" id="ARBA00022759"/>
    </source>
</evidence>
<keyword evidence="1" id="KW-0540">Nuclease</keyword>
<evidence type="ECO:0000313" key="7">
    <source>
        <dbReference type="EMBL" id="MBV6545784.1"/>
    </source>
</evidence>
<keyword evidence="9" id="KW-1185">Reference proteome</keyword>
<dbReference type="Proteomes" id="UP000732858">
    <property type="component" value="Unassembled WGS sequence"/>
</dbReference>
<dbReference type="Gene3D" id="2.40.50.90">
    <property type="match status" value="1"/>
</dbReference>
<dbReference type="GO" id="GO:0004519">
    <property type="term" value="F:endonuclease activity"/>
    <property type="evidence" value="ECO:0007669"/>
    <property type="project" value="UniProtKB-KW"/>
</dbReference>
<keyword evidence="3" id="KW-0378">Hydrolase</keyword>
<dbReference type="PANTHER" id="PTHR12302:SF3">
    <property type="entry name" value="SERINE_THREONINE-PROTEIN KINASE 31"/>
    <property type="match status" value="1"/>
</dbReference>
<dbReference type="RefSeq" id="WP_157402871.1">
    <property type="nucleotide sequence ID" value="NZ_JABULY010000001.1"/>
</dbReference>
<dbReference type="Pfam" id="PF00565">
    <property type="entry name" value="SNase"/>
    <property type="match status" value="1"/>
</dbReference>
<evidence type="ECO:0000259" key="5">
    <source>
        <dbReference type="PROSITE" id="PS50830"/>
    </source>
</evidence>
<dbReference type="GeneID" id="65548713"/>
<dbReference type="EMBL" id="JABUMC010000001">
    <property type="protein sequence ID" value="MBV6545784.1"/>
    <property type="molecule type" value="Genomic_DNA"/>
</dbReference>
<name>A0A949SWQ4_9PAST</name>
<dbReference type="PANTHER" id="PTHR12302">
    <property type="entry name" value="EBNA2 BINDING PROTEIN P100"/>
    <property type="match status" value="1"/>
</dbReference>
<dbReference type="Pfam" id="PF05901">
    <property type="entry name" value="Excalibur"/>
    <property type="match status" value="1"/>
</dbReference>
<dbReference type="InterPro" id="IPR016071">
    <property type="entry name" value="Staphylococal_nuclease_OB-fold"/>
</dbReference>
<comment type="caution">
    <text evidence="7">The sequence shown here is derived from an EMBL/GenBank/DDBJ whole genome shotgun (WGS) entry which is preliminary data.</text>
</comment>
<evidence type="ECO:0000256" key="1">
    <source>
        <dbReference type="ARBA" id="ARBA00022722"/>
    </source>
</evidence>
<dbReference type="OrthoDB" id="9805504at2"/>
<proteinExistence type="predicted"/>